<dbReference type="GO" id="GO:0003677">
    <property type="term" value="F:DNA binding"/>
    <property type="evidence" value="ECO:0007669"/>
    <property type="project" value="UniProtKB-KW"/>
</dbReference>
<sequence>MNAAGPTAERIYEALKAHILRGTFRPGARLDPTALAESLNSSVTPVRAGLNILVGEGLVETGTGEGFHLPLVDEPALKDRYGWNAELLGVVLRSAGRRPAEAELAIDAGNQAARAGSLFLAIARWSPNFEHARAIALLNDRLHAVRVAEAGVLADIEAELDSIAEAAGRRDLARLRPMLAAYHRRRIRSAAAILRQLYRMEDARPAE</sequence>
<evidence type="ECO:0000256" key="2">
    <source>
        <dbReference type="ARBA" id="ARBA00023125"/>
    </source>
</evidence>
<organism evidence="5 6">
    <name type="scientific">Allosphingosinicella ginsenosidimutans</name>
    <dbReference type="NCBI Taxonomy" id="1176539"/>
    <lineage>
        <taxon>Bacteria</taxon>
        <taxon>Pseudomonadati</taxon>
        <taxon>Pseudomonadota</taxon>
        <taxon>Alphaproteobacteria</taxon>
        <taxon>Sphingomonadales</taxon>
        <taxon>Sphingomonadaceae</taxon>
        <taxon>Allosphingosinicella</taxon>
    </lineage>
</organism>
<dbReference type="RefSeq" id="WP_147042902.1">
    <property type="nucleotide sequence ID" value="NZ_BAABIR010000003.1"/>
</dbReference>
<dbReference type="Pfam" id="PF00392">
    <property type="entry name" value="GntR"/>
    <property type="match status" value="1"/>
</dbReference>
<dbReference type="PANTHER" id="PTHR43537:SF45">
    <property type="entry name" value="GNTR FAMILY REGULATORY PROTEIN"/>
    <property type="match status" value="1"/>
</dbReference>
<protein>
    <submittedName>
        <fullName evidence="5">GntR family transcriptional regulator</fullName>
    </submittedName>
</protein>
<dbReference type="PROSITE" id="PS50949">
    <property type="entry name" value="HTH_GNTR"/>
    <property type="match status" value="1"/>
</dbReference>
<reference evidence="5 6" key="1">
    <citation type="journal article" date="2015" name="J. Microbiol.">
        <title>Sphingosinicella ginsenosidimutans sp. nov., with ginsenoside converting activity.</title>
        <authorList>
            <person name="Kim J.K."/>
            <person name="Kang M.S."/>
            <person name="Park S.C."/>
            <person name="Kim K.M."/>
            <person name="Choi K."/>
            <person name="Yoon M.H."/>
            <person name="Im W.T."/>
        </authorList>
    </citation>
    <scope>NUCLEOTIDE SEQUENCE [LARGE SCALE GENOMIC DNA]</scope>
    <source>
        <strain evidence="5 6">BS-11</strain>
    </source>
</reference>
<keyword evidence="2" id="KW-0238">DNA-binding</keyword>
<accession>A0A5C6TTA9</accession>
<evidence type="ECO:0000313" key="6">
    <source>
        <dbReference type="Proteomes" id="UP000321249"/>
    </source>
</evidence>
<evidence type="ECO:0000313" key="5">
    <source>
        <dbReference type="EMBL" id="TXC63496.1"/>
    </source>
</evidence>
<dbReference type="InterPro" id="IPR036388">
    <property type="entry name" value="WH-like_DNA-bd_sf"/>
</dbReference>
<dbReference type="Proteomes" id="UP000321249">
    <property type="component" value="Unassembled WGS sequence"/>
</dbReference>
<evidence type="ECO:0000256" key="3">
    <source>
        <dbReference type="ARBA" id="ARBA00023163"/>
    </source>
</evidence>
<name>A0A5C6TTA9_9SPHN</name>
<keyword evidence="6" id="KW-1185">Reference proteome</keyword>
<dbReference type="EMBL" id="VOQQ01000001">
    <property type="protein sequence ID" value="TXC63496.1"/>
    <property type="molecule type" value="Genomic_DNA"/>
</dbReference>
<feature type="domain" description="HTH gntR-type" evidence="4">
    <location>
        <begin position="5"/>
        <end position="72"/>
    </location>
</feature>
<dbReference type="SUPFAM" id="SSF46785">
    <property type="entry name" value="Winged helix' DNA-binding domain"/>
    <property type="match status" value="1"/>
</dbReference>
<dbReference type="InterPro" id="IPR000524">
    <property type="entry name" value="Tscrpt_reg_HTH_GntR"/>
</dbReference>
<dbReference type="AlphaFoldDB" id="A0A5C6TTA9"/>
<dbReference type="GO" id="GO:0003700">
    <property type="term" value="F:DNA-binding transcription factor activity"/>
    <property type="evidence" value="ECO:0007669"/>
    <property type="project" value="InterPro"/>
</dbReference>
<comment type="caution">
    <text evidence="5">The sequence shown here is derived from an EMBL/GenBank/DDBJ whole genome shotgun (WGS) entry which is preliminary data.</text>
</comment>
<dbReference type="OrthoDB" id="8479543at2"/>
<dbReference type="SMART" id="SM00345">
    <property type="entry name" value="HTH_GNTR"/>
    <property type="match status" value="1"/>
</dbReference>
<dbReference type="PANTHER" id="PTHR43537">
    <property type="entry name" value="TRANSCRIPTIONAL REGULATOR, GNTR FAMILY"/>
    <property type="match status" value="1"/>
</dbReference>
<keyword evidence="1" id="KW-0805">Transcription regulation</keyword>
<proteinExistence type="predicted"/>
<dbReference type="Gene3D" id="1.10.10.10">
    <property type="entry name" value="Winged helix-like DNA-binding domain superfamily/Winged helix DNA-binding domain"/>
    <property type="match status" value="1"/>
</dbReference>
<gene>
    <name evidence="5" type="ORF">FRZ32_07370</name>
</gene>
<dbReference type="InterPro" id="IPR036390">
    <property type="entry name" value="WH_DNA-bd_sf"/>
</dbReference>
<evidence type="ECO:0000256" key="1">
    <source>
        <dbReference type="ARBA" id="ARBA00023015"/>
    </source>
</evidence>
<evidence type="ECO:0000259" key="4">
    <source>
        <dbReference type="PROSITE" id="PS50949"/>
    </source>
</evidence>
<keyword evidence="3" id="KW-0804">Transcription</keyword>